<dbReference type="PANTHER" id="PTHR12419:SF7">
    <property type="entry name" value="OTU DOMAIN-CONTAINING PROTEIN 3"/>
    <property type="match status" value="1"/>
</dbReference>
<dbReference type="Proteomes" id="UP000596742">
    <property type="component" value="Unassembled WGS sequence"/>
</dbReference>
<dbReference type="InterPro" id="IPR038765">
    <property type="entry name" value="Papain-like_cys_pep_sf"/>
</dbReference>
<feature type="region of interest" description="Disordered" evidence="1">
    <location>
        <begin position="253"/>
        <end position="274"/>
    </location>
</feature>
<evidence type="ECO:0000259" key="2">
    <source>
        <dbReference type="PROSITE" id="PS50802"/>
    </source>
</evidence>
<protein>
    <recommendedName>
        <fullName evidence="2">OTU domain-containing protein</fullName>
    </recommendedName>
</protein>
<dbReference type="AlphaFoldDB" id="A0A8B6E868"/>
<dbReference type="PANTHER" id="PTHR12419">
    <property type="entry name" value="OTU DOMAIN CONTAINING PROTEIN"/>
    <property type="match status" value="1"/>
</dbReference>
<dbReference type="SUPFAM" id="SSF54001">
    <property type="entry name" value="Cysteine proteinases"/>
    <property type="match status" value="1"/>
</dbReference>
<keyword evidence="4" id="KW-1185">Reference proteome</keyword>
<dbReference type="InterPro" id="IPR003323">
    <property type="entry name" value="OTU_dom"/>
</dbReference>
<evidence type="ECO:0000313" key="4">
    <source>
        <dbReference type="Proteomes" id="UP000596742"/>
    </source>
</evidence>
<dbReference type="Gene3D" id="3.90.70.80">
    <property type="match status" value="1"/>
</dbReference>
<dbReference type="GO" id="GO:0004843">
    <property type="term" value="F:cysteine-type deubiquitinase activity"/>
    <property type="evidence" value="ECO:0007669"/>
    <property type="project" value="TreeGrafter"/>
</dbReference>
<reference evidence="3" key="1">
    <citation type="submission" date="2018-11" db="EMBL/GenBank/DDBJ databases">
        <authorList>
            <person name="Alioto T."/>
            <person name="Alioto T."/>
        </authorList>
    </citation>
    <scope>NUCLEOTIDE SEQUENCE</scope>
</reference>
<dbReference type="PROSITE" id="PS50802">
    <property type="entry name" value="OTU"/>
    <property type="match status" value="1"/>
</dbReference>
<name>A0A8B6E868_MYTGA</name>
<dbReference type="Pfam" id="PF02338">
    <property type="entry name" value="OTU"/>
    <property type="match status" value="1"/>
</dbReference>
<dbReference type="GO" id="GO:0016579">
    <property type="term" value="P:protein deubiquitination"/>
    <property type="evidence" value="ECO:0007669"/>
    <property type="project" value="TreeGrafter"/>
</dbReference>
<dbReference type="EMBL" id="UYJE01004771">
    <property type="protein sequence ID" value="VDI31281.1"/>
    <property type="molecule type" value="Genomic_DNA"/>
</dbReference>
<sequence length="311" mass="36565">MARNRAKRIKDKKRKQQFREKIASSYVYFPVNTVGKERMQLLLNLKSTKTQNTNQTTDVLSSLQLAEPATFQTITGDGNCFFAALSYTICGHQRFHDIIRHRICNHFIQNQNDLKGYLPPQYKGNANSYLANTRIRENKTWATEAEIFTASHLLQTDIYTYTKSGVHWVWLKHSTITLSDNRGIYLYQKNQNHYDVVLTISTQPVLQNFSSGLQTYLCDQLKKETQKMKNAEVKDRTIQNNITKEQYIENKNIKAKRKDKEKKNRNERLRYTTDKVYKENKKKSCILKYSTDKVYKENVKKSGKLKYDTDK</sequence>
<gene>
    <name evidence="3" type="ORF">MGAL_10B029545</name>
</gene>
<feature type="compositionally biased region" description="Basic and acidic residues" evidence="1">
    <location>
        <begin position="261"/>
        <end position="274"/>
    </location>
</feature>
<evidence type="ECO:0000256" key="1">
    <source>
        <dbReference type="SAM" id="MobiDB-lite"/>
    </source>
</evidence>
<dbReference type="OrthoDB" id="409956at2759"/>
<comment type="caution">
    <text evidence="3">The sequence shown here is derived from an EMBL/GenBank/DDBJ whole genome shotgun (WGS) entry which is preliminary data.</text>
</comment>
<evidence type="ECO:0000313" key="3">
    <source>
        <dbReference type="EMBL" id="VDI31281.1"/>
    </source>
</evidence>
<proteinExistence type="predicted"/>
<accession>A0A8B6E868</accession>
<dbReference type="InterPro" id="IPR050704">
    <property type="entry name" value="Peptidase_C85-like"/>
</dbReference>
<dbReference type="CDD" id="cd22755">
    <property type="entry name" value="OTU_CeDUB-like"/>
    <property type="match status" value="1"/>
</dbReference>
<feature type="domain" description="OTU" evidence="2">
    <location>
        <begin position="69"/>
        <end position="200"/>
    </location>
</feature>
<organism evidence="3 4">
    <name type="scientific">Mytilus galloprovincialis</name>
    <name type="common">Mediterranean mussel</name>
    <dbReference type="NCBI Taxonomy" id="29158"/>
    <lineage>
        <taxon>Eukaryota</taxon>
        <taxon>Metazoa</taxon>
        <taxon>Spiralia</taxon>
        <taxon>Lophotrochozoa</taxon>
        <taxon>Mollusca</taxon>
        <taxon>Bivalvia</taxon>
        <taxon>Autobranchia</taxon>
        <taxon>Pteriomorphia</taxon>
        <taxon>Mytilida</taxon>
        <taxon>Mytiloidea</taxon>
        <taxon>Mytilidae</taxon>
        <taxon>Mytilinae</taxon>
        <taxon>Mytilus</taxon>
    </lineage>
</organism>